<proteinExistence type="predicted"/>
<feature type="compositionally biased region" description="Polar residues" evidence="1">
    <location>
        <begin position="66"/>
        <end position="84"/>
    </location>
</feature>
<gene>
    <name evidence="2" type="ORF">BDY21DRAFT_27906</name>
</gene>
<sequence>MEYPEVLVRTRDYSNQVPILAILYKLSAMENAQEPLFSEVVVVFSPPRIPPPSRISQAIIEPEASPFQSSSTPTSATPVRTSSAVVVVHPSEPPQPGPWCHDTSPPNNNATGRSPSSLPPRRKPLERVPTGPNPAQPFSPPTNPFRSTQDPTTLAPTAVTFRASLTSVRHAAFPSARPSQSERDGSLGTNLAPFREAQPAGPAVAKRARAGRDWSLGGRAASR</sequence>
<organism evidence="2 3">
    <name type="scientific">Lineolata rhizophorae</name>
    <dbReference type="NCBI Taxonomy" id="578093"/>
    <lineage>
        <taxon>Eukaryota</taxon>
        <taxon>Fungi</taxon>
        <taxon>Dikarya</taxon>
        <taxon>Ascomycota</taxon>
        <taxon>Pezizomycotina</taxon>
        <taxon>Dothideomycetes</taxon>
        <taxon>Dothideomycetes incertae sedis</taxon>
        <taxon>Lineolatales</taxon>
        <taxon>Lineolataceae</taxon>
        <taxon>Lineolata</taxon>
    </lineage>
</organism>
<evidence type="ECO:0000256" key="1">
    <source>
        <dbReference type="SAM" id="MobiDB-lite"/>
    </source>
</evidence>
<reference evidence="2" key="1">
    <citation type="journal article" date="2020" name="Stud. Mycol.">
        <title>101 Dothideomycetes genomes: a test case for predicting lifestyles and emergence of pathogens.</title>
        <authorList>
            <person name="Haridas S."/>
            <person name="Albert R."/>
            <person name="Binder M."/>
            <person name="Bloem J."/>
            <person name="Labutti K."/>
            <person name="Salamov A."/>
            <person name="Andreopoulos B."/>
            <person name="Baker S."/>
            <person name="Barry K."/>
            <person name="Bills G."/>
            <person name="Bluhm B."/>
            <person name="Cannon C."/>
            <person name="Castanera R."/>
            <person name="Culley D."/>
            <person name="Daum C."/>
            <person name="Ezra D."/>
            <person name="Gonzalez J."/>
            <person name="Henrissat B."/>
            <person name="Kuo A."/>
            <person name="Liang C."/>
            <person name="Lipzen A."/>
            <person name="Lutzoni F."/>
            <person name="Magnuson J."/>
            <person name="Mondo S."/>
            <person name="Nolan M."/>
            <person name="Ohm R."/>
            <person name="Pangilinan J."/>
            <person name="Park H.-J."/>
            <person name="Ramirez L."/>
            <person name="Alfaro M."/>
            <person name="Sun H."/>
            <person name="Tritt A."/>
            <person name="Yoshinaga Y."/>
            <person name="Zwiers L.-H."/>
            <person name="Turgeon B."/>
            <person name="Goodwin S."/>
            <person name="Spatafora J."/>
            <person name="Crous P."/>
            <person name="Grigoriev I."/>
        </authorList>
    </citation>
    <scope>NUCLEOTIDE SEQUENCE</scope>
    <source>
        <strain evidence="2">ATCC 16933</strain>
    </source>
</reference>
<evidence type="ECO:0000313" key="3">
    <source>
        <dbReference type="Proteomes" id="UP000799766"/>
    </source>
</evidence>
<dbReference type="EMBL" id="MU001680">
    <property type="protein sequence ID" value="KAF2457526.1"/>
    <property type="molecule type" value="Genomic_DNA"/>
</dbReference>
<dbReference type="Proteomes" id="UP000799766">
    <property type="component" value="Unassembled WGS sequence"/>
</dbReference>
<dbReference type="AlphaFoldDB" id="A0A6A6P0P3"/>
<keyword evidence="3" id="KW-1185">Reference proteome</keyword>
<protein>
    <submittedName>
        <fullName evidence="2">Uncharacterized protein</fullName>
    </submittedName>
</protein>
<feature type="region of interest" description="Disordered" evidence="1">
    <location>
        <begin position="171"/>
        <end position="223"/>
    </location>
</feature>
<feature type="region of interest" description="Disordered" evidence="1">
    <location>
        <begin position="64"/>
        <end position="152"/>
    </location>
</feature>
<name>A0A6A6P0P3_9PEZI</name>
<evidence type="ECO:0000313" key="2">
    <source>
        <dbReference type="EMBL" id="KAF2457526.1"/>
    </source>
</evidence>
<feature type="compositionally biased region" description="Pro residues" evidence="1">
    <location>
        <begin position="131"/>
        <end position="143"/>
    </location>
</feature>
<accession>A0A6A6P0P3</accession>